<feature type="signal peptide" evidence="2">
    <location>
        <begin position="1"/>
        <end position="20"/>
    </location>
</feature>
<dbReference type="EMBL" id="MU006329">
    <property type="protein sequence ID" value="KAF2847005.1"/>
    <property type="molecule type" value="Genomic_DNA"/>
</dbReference>
<gene>
    <name evidence="3" type="ORF">T440DRAFT_215556</name>
</gene>
<accession>A0A6A7AXR8</accession>
<feature type="chain" id="PRO_5025395904" evidence="2">
    <location>
        <begin position="21"/>
        <end position="208"/>
    </location>
</feature>
<feature type="region of interest" description="Disordered" evidence="1">
    <location>
        <begin position="96"/>
        <end position="116"/>
    </location>
</feature>
<protein>
    <submittedName>
        <fullName evidence="3">Uncharacterized protein</fullName>
    </submittedName>
</protein>
<evidence type="ECO:0000313" key="4">
    <source>
        <dbReference type="Proteomes" id="UP000799423"/>
    </source>
</evidence>
<evidence type="ECO:0000313" key="3">
    <source>
        <dbReference type="EMBL" id="KAF2847005.1"/>
    </source>
</evidence>
<organism evidence="3 4">
    <name type="scientific">Plenodomus tracheiphilus IPT5</name>
    <dbReference type="NCBI Taxonomy" id="1408161"/>
    <lineage>
        <taxon>Eukaryota</taxon>
        <taxon>Fungi</taxon>
        <taxon>Dikarya</taxon>
        <taxon>Ascomycota</taxon>
        <taxon>Pezizomycotina</taxon>
        <taxon>Dothideomycetes</taxon>
        <taxon>Pleosporomycetidae</taxon>
        <taxon>Pleosporales</taxon>
        <taxon>Pleosporineae</taxon>
        <taxon>Leptosphaeriaceae</taxon>
        <taxon>Plenodomus</taxon>
    </lineage>
</organism>
<keyword evidence="2" id="KW-0732">Signal</keyword>
<evidence type="ECO:0000256" key="1">
    <source>
        <dbReference type="SAM" id="MobiDB-lite"/>
    </source>
</evidence>
<evidence type="ECO:0000256" key="2">
    <source>
        <dbReference type="SAM" id="SignalP"/>
    </source>
</evidence>
<sequence length="208" mass="22858">MFILTTALIPAVLLIAHSTAILIRPPRPNIPDRPSLPKPIVPVPIAPRPINPFGAEAAQQEIFVQGNIQKLEDRLGVLGDGVDFAGNMIEAILPTTTTTSDNTGGAQGTHAPPSHSQLLHFNRLNNLKTDYHVSSNTSTSTNINTPAHLPPLLFLLRQYPLLLRLRHNILLQPAQRPPSTMRMLLSIDHRPILLHSHSANMGWPLRCL</sequence>
<reference evidence="3" key="1">
    <citation type="submission" date="2020-01" db="EMBL/GenBank/DDBJ databases">
        <authorList>
            <consortium name="DOE Joint Genome Institute"/>
            <person name="Haridas S."/>
            <person name="Albert R."/>
            <person name="Binder M."/>
            <person name="Bloem J."/>
            <person name="Labutti K."/>
            <person name="Salamov A."/>
            <person name="Andreopoulos B."/>
            <person name="Baker S.E."/>
            <person name="Barry K."/>
            <person name="Bills G."/>
            <person name="Bluhm B.H."/>
            <person name="Cannon C."/>
            <person name="Castanera R."/>
            <person name="Culley D.E."/>
            <person name="Daum C."/>
            <person name="Ezra D."/>
            <person name="Gonzalez J.B."/>
            <person name="Henrissat B."/>
            <person name="Kuo A."/>
            <person name="Liang C."/>
            <person name="Lipzen A."/>
            <person name="Lutzoni F."/>
            <person name="Magnuson J."/>
            <person name="Mondo S."/>
            <person name="Nolan M."/>
            <person name="Ohm R."/>
            <person name="Pangilinan J."/>
            <person name="Park H.-J."/>
            <person name="Ramirez L."/>
            <person name="Alfaro M."/>
            <person name="Sun H."/>
            <person name="Tritt A."/>
            <person name="Yoshinaga Y."/>
            <person name="Zwiers L.-H."/>
            <person name="Turgeon B.G."/>
            <person name="Goodwin S.B."/>
            <person name="Spatafora J.W."/>
            <person name="Crous P.W."/>
            <person name="Grigoriev I.V."/>
        </authorList>
    </citation>
    <scope>NUCLEOTIDE SEQUENCE</scope>
    <source>
        <strain evidence="3">IPT5</strain>
    </source>
</reference>
<keyword evidence="4" id="KW-1185">Reference proteome</keyword>
<name>A0A6A7AXR8_9PLEO</name>
<dbReference type="Proteomes" id="UP000799423">
    <property type="component" value="Unassembled WGS sequence"/>
</dbReference>
<dbReference type="AlphaFoldDB" id="A0A6A7AXR8"/>
<proteinExistence type="predicted"/>